<dbReference type="GO" id="GO:0030145">
    <property type="term" value="F:manganese ion binding"/>
    <property type="evidence" value="ECO:0007669"/>
    <property type="project" value="TreeGrafter"/>
</dbReference>
<comment type="similarity">
    <text evidence="2">Belongs to the UPP synthase family.</text>
</comment>
<dbReference type="InterPro" id="IPR036424">
    <property type="entry name" value="UPP_synth-like_sf"/>
</dbReference>
<dbReference type="SUPFAM" id="SSF64005">
    <property type="entry name" value="Undecaprenyl diphosphate synthase"/>
    <property type="match status" value="1"/>
</dbReference>
<dbReference type="Proteomes" id="UP000464658">
    <property type="component" value="Chromosome"/>
</dbReference>
<dbReference type="EC" id="2.5.1.-" evidence="2"/>
<feature type="active site" evidence="2">
    <location>
        <position position="40"/>
    </location>
</feature>
<protein>
    <recommendedName>
        <fullName evidence="2">Isoprenyl transferase</fullName>
        <ecNumber evidence="2">2.5.1.-</ecNumber>
    </recommendedName>
</protein>
<dbReference type="GO" id="GO:0005829">
    <property type="term" value="C:cytosol"/>
    <property type="evidence" value="ECO:0007669"/>
    <property type="project" value="TreeGrafter"/>
</dbReference>
<feature type="binding site" evidence="2">
    <location>
        <position position="208"/>
    </location>
    <ligand>
        <name>substrate</name>
    </ligand>
</feature>
<dbReference type="GO" id="GO:0000287">
    <property type="term" value="F:magnesium ion binding"/>
    <property type="evidence" value="ECO:0007669"/>
    <property type="project" value="UniProtKB-UniRule"/>
</dbReference>
<dbReference type="CDD" id="cd00475">
    <property type="entry name" value="Cis_IPPS"/>
    <property type="match status" value="1"/>
</dbReference>
<dbReference type="PROSITE" id="PS01066">
    <property type="entry name" value="UPP_SYNTHASE"/>
    <property type="match status" value="1"/>
</dbReference>
<feature type="binding site" evidence="2">
    <location>
        <position position="45"/>
    </location>
    <ligand>
        <name>substrate</name>
    </ligand>
</feature>
<gene>
    <name evidence="4" type="ORF">BsIDN1_30220</name>
</gene>
<dbReference type="GO" id="GO:0008834">
    <property type="term" value="F:ditrans,polycis-undecaprenyl-diphosphate synthase [(2E,6E)-farnesyl-diphosphate specific] activity"/>
    <property type="evidence" value="ECO:0007669"/>
    <property type="project" value="TreeGrafter"/>
</dbReference>
<name>A0A5S9MB76_BACIA</name>
<dbReference type="NCBIfam" id="NF011405">
    <property type="entry name" value="PRK14830.1"/>
    <property type="match status" value="1"/>
</dbReference>
<comment type="subunit">
    <text evidence="2">Homodimer.</text>
</comment>
<feature type="binding site" evidence="2">
    <location>
        <position position="40"/>
    </location>
    <ligand>
        <name>Mg(2+)</name>
        <dbReference type="ChEBI" id="CHEBI:18420"/>
    </ligand>
</feature>
<comment type="cofactor">
    <cofactor evidence="2">
        <name>Mg(2+)</name>
        <dbReference type="ChEBI" id="CHEBI:18420"/>
    </cofactor>
    <text evidence="2">Binds 2 magnesium ions per subunit.</text>
</comment>
<evidence type="ECO:0000313" key="4">
    <source>
        <dbReference type="EMBL" id="BBP89404.1"/>
    </source>
</evidence>
<feature type="transmembrane region" description="Helical" evidence="3">
    <location>
        <begin position="313"/>
        <end position="331"/>
    </location>
</feature>
<proteinExistence type="inferred from homology"/>
<dbReference type="PANTHER" id="PTHR10291:SF0">
    <property type="entry name" value="DEHYDRODOLICHYL DIPHOSPHATE SYNTHASE 2"/>
    <property type="match status" value="1"/>
</dbReference>
<dbReference type="GO" id="GO:0016094">
    <property type="term" value="P:polyprenol biosynthetic process"/>
    <property type="evidence" value="ECO:0007669"/>
    <property type="project" value="TreeGrafter"/>
</dbReference>
<keyword evidence="1 2" id="KW-0808">Transferase</keyword>
<keyword evidence="2" id="KW-0460">Magnesium</keyword>
<comment type="function">
    <text evidence="2">Catalyzes the condensation of isopentenyl diphosphate (IPP) with allylic pyrophosphates generating different type of terpenoids.</text>
</comment>
<feature type="binding site" evidence="2">
    <location>
        <position position="89"/>
    </location>
    <ligand>
        <name>substrate</name>
    </ligand>
</feature>
<feature type="transmembrane region" description="Helical" evidence="3">
    <location>
        <begin position="281"/>
        <end position="306"/>
    </location>
</feature>
<feature type="binding site" evidence="2">
    <location>
        <begin position="85"/>
        <end position="87"/>
    </location>
    <ligand>
        <name>substrate</name>
    </ligand>
</feature>
<dbReference type="Gene3D" id="3.40.1180.10">
    <property type="entry name" value="Decaprenyl diphosphate synthase-like"/>
    <property type="match status" value="1"/>
</dbReference>
<dbReference type="PANTHER" id="PTHR10291">
    <property type="entry name" value="DEHYDRODOLICHYL DIPHOSPHATE SYNTHASE FAMILY MEMBER"/>
    <property type="match status" value="1"/>
</dbReference>
<dbReference type="EMBL" id="AP021906">
    <property type="protein sequence ID" value="BBP89404.1"/>
    <property type="molecule type" value="Genomic_DNA"/>
</dbReference>
<evidence type="ECO:0000256" key="2">
    <source>
        <dbReference type="HAMAP-Rule" id="MF_01139"/>
    </source>
</evidence>
<dbReference type="Pfam" id="PF01255">
    <property type="entry name" value="Prenyltransf"/>
    <property type="match status" value="1"/>
</dbReference>
<evidence type="ECO:0000256" key="3">
    <source>
        <dbReference type="SAM" id="Phobius"/>
    </source>
</evidence>
<keyword evidence="3" id="KW-1133">Transmembrane helix</keyword>
<feature type="active site" description="Proton acceptor" evidence="2">
    <location>
        <position position="88"/>
    </location>
</feature>
<dbReference type="HAMAP" id="MF_01139">
    <property type="entry name" value="ISPT"/>
    <property type="match status" value="1"/>
</dbReference>
<reference evidence="4 5" key="1">
    <citation type="submission" date="2019-12" db="EMBL/GenBank/DDBJ databases">
        <title>Full genome sequence of a Bacillus safensis strain isolated from commercially available natto in Indonesia.</title>
        <authorList>
            <person name="Yoshida M."/>
            <person name="Uomi M."/>
            <person name="Waturangi D."/>
            <person name="Ekaputri J.J."/>
            <person name="Setiamarga D.H.E."/>
        </authorList>
    </citation>
    <scope>NUCLEOTIDE SEQUENCE [LARGE SCALE GENOMIC DNA]</scope>
    <source>
        <strain evidence="4 5">IDN1</strain>
    </source>
</reference>
<evidence type="ECO:0000313" key="5">
    <source>
        <dbReference type="Proteomes" id="UP000464658"/>
    </source>
</evidence>
<dbReference type="FunFam" id="3.40.1180.10:FF:000001">
    <property type="entry name" value="(2E,6E)-farnesyl-diphosphate-specific ditrans,polycis-undecaprenyl-diphosphate synthase"/>
    <property type="match status" value="1"/>
</dbReference>
<feature type="binding site" evidence="2">
    <location>
        <position position="53"/>
    </location>
    <ligand>
        <name>substrate</name>
    </ligand>
</feature>
<dbReference type="InterPro" id="IPR018520">
    <property type="entry name" value="UPP_synth-like_CS"/>
</dbReference>
<feature type="binding site" evidence="2">
    <location>
        <begin position="41"/>
        <end position="44"/>
    </location>
    <ligand>
        <name>substrate</name>
    </ligand>
</feature>
<dbReference type="NCBIfam" id="TIGR00055">
    <property type="entry name" value="uppS"/>
    <property type="match status" value="1"/>
</dbReference>
<dbReference type="InterPro" id="IPR001441">
    <property type="entry name" value="UPP_synth-like"/>
</dbReference>
<organism evidence="4 5">
    <name type="scientific">Bacillus safensis</name>
    <dbReference type="NCBI Taxonomy" id="561879"/>
    <lineage>
        <taxon>Bacteria</taxon>
        <taxon>Bacillati</taxon>
        <taxon>Bacillota</taxon>
        <taxon>Bacilli</taxon>
        <taxon>Bacillales</taxon>
        <taxon>Bacillaceae</taxon>
        <taxon>Bacillus</taxon>
    </lineage>
</organism>
<evidence type="ECO:0000256" key="1">
    <source>
        <dbReference type="ARBA" id="ARBA00022679"/>
    </source>
</evidence>
<feature type="binding site" evidence="2">
    <location>
        <position position="57"/>
    </location>
    <ligand>
        <name>substrate</name>
    </ligand>
</feature>
<accession>A0A5S9MB76</accession>
<keyword evidence="2" id="KW-0479">Metal-binding</keyword>
<feature type="binding site" evidence="2">
    <location>
        <position position="91"/>
    </location>
    <ligand>
        <name>substrate</name>
    </ligand>
</feature>
<sequence length="371" mass="42342">MLNILKNWKNQQTAASNLESLTKEDILNGEIPEHIAIIMDGNGRWAKKRALPRVAGHHEGMKVVKRMTKLANELNVKVLTLYAFSTENWKRPKLEVDFLMKLPEEFLNIYLPELIEENVRVRLTGDPDGLPQHTKKAVENAVKSTANNDGLILNFALNYGGRTEIVSACRQISEKVKEGKLRAEDITEEMFSAYLMTESLQDPDLLIRTSGEIRLSNFMLWQIAYSEFVFTDVLWPDFFSDEHLIGAIGGVPAPRPEVRWNLEGGADETKNFDGCFGSCSLFLLAVIYGQMPFTLLIYLMGSVALFELLRMKKISIFSFPGIVSLILLWLFNGRRQQLLPKRGRIKNADCFICSLNTFNLYSFEQKLFHIR</sequence>
<feature type="binding site" evidence="2">
    <location>
        <begin position="214"/>
        <end position="216"/>
    </location>
    <ligand>
        <name>substrate</name>
    </ligand>
</feature>
<keyword evidence="3" id="KW-0472">Membrane</keyword>
<dbReference type="AlphaFoldDB" id="A0A5S9MB76"/>
<keyword evidence="3" id="KW-0812">Transmembrane</keyword>
<feature type="binding site" evidence="2">
    <location>
        <position position="227"/>
    </location>
    <ligand>
        <name>Mg(2+)</name>
        <dbReference type="ChEBI" id="CHEBI:18420"/>
    </ligand>
</feature>